<keyword evidence="3" id="KW-1185">Reference proteome</keyword>
<evidence type="ECO:0000313" key="2">
    <source>
        <dbReference type="EMBL" id="MQT00522.1"/>
    </source>
</evidence>
<name>A0A646KE15_STRJU</name>
<feature type="chain" id="PRO_5025024959" evidence="1">
    <location>
        <begin position="28"/>
        <end position="143"/>
    </location>
</feature>
<proteinExistence type="predicted"/>
<sequence length="143" mass="14669">MRTKLAKAGLALALAVSGLALAPAAGAAPAAPSAAPGAIALAPGFYAGGTWQIYQSNRQVVTVNMTQDSSGRLYGSAYHGSTSATIEYGAVVDGTSISFNLSWSNGARGRYTGQLGADRRLSGITFDLNHPSSQATWSTTRVF</sequence>
<dbReference type="EMBL" id="VCLA01000080">
    <property type="protein sequence ID" value="MQT00522.1"/>
    <property type="molecule type" value="Genomic_DNA"/>
</dbReference>
<reference evidence="2 3" key="1">
    <citation type="submission" date="2019-05" db="EMBL/GenBank/DDBJ databases">
        <title>Comparative genomics and metabolomics analyses of clavulanic acid producing Streptomyces species provides insight into specialized metabolism and evolution of beta-lactam biosynthetic gene clusters.</title>
        <authorList>
            <person name="Moore M.A."/>
            <person name="Cruz-Morales P."/>
            <person name="Barona Gomez F."/>
            <person name="Kapil T."/>
        </authorList>
    </citation>
    <scope>NUCLEOTIDE SEQUENCE [LARGE SCALE GENOMIC DNA]</scope>
    <source>
        <strain evidence="2 3">NRRL 5741</strain>
    </source>
</reference>
<dbReference type="Proteomes" id="UP000419138">
    <property type="component" value="Unassembled WGS sequence"/>
</dbReference>
<dbReference type="OrthoDB" id="3482505at2"/>
<protein>
    <submittedName>
        <fullName evidence="2">Uncharacterized protein</fullName>
    </submittedName>
</protein>
<dbReference type="RefSeq" id="WP_153522079.1">
    <property type="nucleotide sequence ID" value="NZ_JBEPDZ010000039.1"/>
</dbReference>
<gene>
    <name evidence="2" type="ORF">FF041_09865</name>
</gene>
<accession>A0A646KE15</accession>
<evidence type="ECO:0000256" key="1">
    <source>
        <dbReference type="SAM" id="SignalP"/>
    </source>
</evidence>
<evidence type="ECO:0000313" key="3">
    <source>
        <dbReference type="Proteomes" id="UP000419138"/>
    </source>
</evidence>
<feature type="signal peptide" evidence="1">
    <location>
        <begin position="1"/>
        <end position="27"/>
    </location>
</feature>
<comment type="caution">
    <text evidence="2">The sequence shown here is derived from an EMBL/GenBank/DDBJ whole genome shotgun (WGS) entry which is preliminary data.</text>
</comment>
<keyword evidence="1" id="KW-0732">Signal</keyword>
<dbReference type="AlphaFoldDB" id="A0A646KE15"/>
<organism evidence="2 3">
    <name type="scientific">Streptomyces jumonjinensis</name>
    <dbReference type="NCBI Taxonomy" id="1945"/>
    <lineage>
        <taxon>Bacteria</taxon>
        <taxon>Bacillati</taxon>
        <taxon>Actinomycetota</taxon>
        <taxon>Actinomycetes</taxon>
        <taxon>Kitasatosporales</taxon>
        <taxon>Streptomycetaceae</taxon>
        <taxon>Streptomyces</taxon>
    </lineage>
</organism>